<dbReference type="RefSeq" id="WP_369723091.1">
    <property type="nucleotide sequence ID" value="NZ_CP165734.1"/>
</dbReference>
<dbReference type="PANTHER" id="PTHR30629:SF2">
    <property type="entry name" value="PROPHAGE INTEGRASE INTS-RELATED"/>
    <property type="match status" value="1"/>
</dbReference>
<dbReference type="AlphaFoldDB" id="A0AB39XKP3"/>
<dbReference type="Pfam" id="PF13356">
    <property type="entry name" value="Arm-DNA-bind_3"/>
    <property type="match status" value="1"/>
</dbReference>
<dbReference type="SUPFAM" id="SSF56349">
    <property type="entry name" value="DNA breaking-rejoining enzymes"/>
    <property type="match status" value="1"/>
</dbReference>
<reference evidence="8" key="1">
    <citation type="submission" date="2024-08" db="EMBL/GenBank/DDBJ databases">
        <authorList>
            <person name="Chaddad Z."/>
            <person name="Lamrabet M."/>
            <person name="Bouhnik O."/>
            <person name="Alami S."/>
            <person name="Wipf D."/>
            <person name="Courty P.E."/>
            <person name="Missbah El Idrissi M."/>
        </authorList>
    </citation>
    <scope>NUCLEOTIDE SEQUENCE</scope>
    <source>
        <strain evidence="8">LLZ17</strain>
    </source>
</reference>
<dbReference type="CDD" id="cd00801">
    <property type="entry name" value="INT_P4_C"/>
    <property type="match status" value="1"/>
</dbReference>
<evidence type="ECO:0000259" key="7">
    <source>
        <dbReference type="PROSITE" id="PS51900"/>
    </source>
</evidence>
<dbReference type="GO" id="GO:0015074">
    <property type="term" value="P:DNA integration"/>
    <property type="evidence" value="ECO:0007669"/>
    <property type="project" value="UniProtKB-KW"/>
</dbReference>
<dbReference type="Gene3D" id="1.10.150.130">
    <property type="match status" value="1"/>
</dbReference>
<evidence type="ECO:0000313" key="8">
    <source>
        <dbReference type="EMBL" id="XDV58528.1"/>
    </source>
</evidence>
<gene>
    <name evidence="8" type="ORF">AB8Z38_03120</name>
</gene>
<protein>
    <submittedName>
        <fullName evidence="8">Tyrosine-type recombinase/integrase</fullName>
    </submittedName>
</protein>
<dbReference type="InterPro" id="IPR013762">
    <property type="entry name" value="Integrase-like_cat_sf"/>
</dbReference>
<dbReference type="InterPro" id="IPR011010">
    <property type="entry name" value="DNA_brk_join_enz"/>
</dbReference>
<sequence length="404" mass="45646">MNLTDNAVKKLALATDDPDGKIFFDNSIENFGVRVYRSGRKKWVYQYRMTKGGRTYKFEIGDVAKFNREQAKTEAKIAAGHVAKGENPIDLRRQAQAKHKDHFGELVAEYLDEKLHPIKQNKKPMRPRSYAEVKRHLEDHCRPLSSRAIRTITQDDIASLYKKISRSAGPGAASHVWSTGRAFMHWCMGRGILEKNVFALYDGAAEKDDKPKRTLRDSELAIVWKACRDDQFGKIVKLLLLTGGRRDEVGHAATSEIDLAKAEWMLPAARSKNGCEHMVPLSDLAVELLAAAVEAREDFVFGHGTTRGFSGWSKAKAALDRRIAEAGHKLTPWTIHDLRRSFANGLQRIGTEPHIVEACLNHLPPKLERTYQTYLYADEKRIALDRWAKHLDRIVTEQPAEAAA</sequence>
<accession>A0AB39XKP3</accession>
<keyword evidence="2" id="KW-0229">DNA integration</keyword>
<feature type="domain" description="Tyr recombinase" evidence="6">
    <location>
        <begin position="209"/>
        <end position="392"/>
    </location>
</feature>
<feature type="domain" description="Core-binding (CB)" evidence="7">
    <location>
        <begin position="101"/>
        <end position="188"/>
    </location>
</feature>
<dbReference type="InterPro" id="IPR050808">
    <property type="entry name" value="Phage_Integrase"/>
</dbReference>
<dbReference type="InterPro" id="IPR044068">
    <property type="entry name" value="CB"/>
</dbReference>
<dbReference type="PROSITE" id="PS51898">
    <property type="entry name" value="TYR_RECOMBINASE"/>
    <property type="match status" value="1"/>
</dbReference>
<evidence type="ECO:0000256" key="2">
    <source>
        <dbReference type="ARBA" id="ARBA00022908"/>
    </source>
</evidence>
<dbReference type="GO" id="GO:0003677">
    <property type="term" value="F:DNA binding"/>
    <property type="evidence" value="ECO:0007669"/>
    <property type="project" value="UniProtKB-UniRule"/>
</dbReference>
<dbReference type="Gene3D" id="1.10.443.10">
    <property type="entry name" value="Intergrase catalytic core"/>
    <property type="match status" value="1"/>
</dbReference>
<name>A0AB39XKP3_9BRAD</name>
<dbReference type="InterPro" id="IPR010998">
    <property type="entry name" value="Integrase_recombinase_N"/>
</dbReference>
<dbReference type="InterPro" id="IPR002104">
    <property type="entry name" value="Integrase_catalytic"/>
</dbReference>
<evidence type="ECO:0000259" key="6">
    <source>
        <dbReference type="PROSITE" id="PS51898"/>
    </source>
</evidence>
<keyword evidence="4" id="KW-0233">DNA recombination</keyword>
<comment type="similarity">
    <text evidence="1">Belongs to the 'phage' integrase family.</text>
</comment>
<evidence type="ECO:0000256" key="3">
    <source>
        <dbReference type="ARBA" id="ARBA00023125"/>
    </source>
</evidence>
<dbReference type="GO" id="GO:0006310">
    <property type="term" value="P:DNA recombination"/>
    <property type="evidence" value="ECO:0007669"/>
    <property type="project" value="UniProtKB-KW"/>
</dbReference>
<dbReference type="PROSITE" id="PS51900">
    <property type="entry name" value="CB"/>
    <property type="match status" value="1"/>
</dbReference>
<dbReference type="Gene3D" id="3.30.160.390">
    <property type="entry name" value="Integrase, DNA-binding domain"/>
    <property type="match status" value="1"/>
</dbReference>
<dbReference type="Pfam" id="PF00589">
    <property type="entry name" value="Phage_integrase"/>
    <property type="match status" value="1"/>
</dbReference>
<dbReference type="InterPro" id="IPR038488">
    <property type="entry name" value="Integrase_DNA-bd_sf"/>
</dbReference>
<proteinExistence type="inferred from homology"/>
<keyword evidence="3 5" id="KW-0238">DNA-binding</keyword>
<evidence type="ECO:0000256" key="5">
    <source>
        <dbReference type="PROSITE-ProRule" id="PRU01248"/>
    </source>
</evidence>
<dbReference type="PANTHER" id="PTHR30629">
    <property type="entry name" value="PROPHAGE INTEGRASE"/>
    <property type="match status" value="1"/>
</dbReference>
<evidence type="ECO:0000256" key="4">
    <source>
        <dbReference type="ARBA" id="ARBA00023172"/>
    </source>
</evidence>
<organism evidence="8">
    <name type="scientific">Bradyrhizobium sp. LLZ17</name>
    <dbReference type="NCBI Taxonomy" id="3239388"/>
    <lineage>
        <taxon>Bacteria</taxon>
        <taxon>Pseudomonadati</taxon>
        <taxon>Pseudomonadota</taxon>
        <taxon>Alphaproteobacteria</taxon>
        <taxon>Hyphomicrobiales</taxon>
        <taxon>Nitrobacteraceae</taxon>
        <taxon>Bradyrhizobium</taxon>
    </lineage>
</organism>
<dbReference type="InterPro" id="IPR025166">
    <property type="entry name" value="Integrase_DNA_bind_dom"/>
</dbReference>
<dbReference type="EMBL" id="CP165734">
    <property type="protein sequence ID" value="XDV58528.1"/>
    <property type="molecule type" value="Genomic_DNA"/>
</dbReference>
<evidence type="ECO:0000256" key="1">
    <source>
        <dbReference type="ARBA" id="ARBA00008857"/>
    </source>
</evidence>